<dbReference type="InterPro" id="IPR019734">
    <property type="entry name" value="TPR_rpt"/>
</dbReference>
<keyword evidence="4" id="KW-1185">Reference proteome</keyword>
<dbReference type="PANTHER" id="PTHR12558:SF13">
    <property type="entry name" value="CELL DIVISION CYCLE PROTEIN 27 HOMOLOG"/>
    <property type="match status" value="1"/>
</dbReference>
<name>A0A1G7JZY2_9RHOB</name>
<accession>A0A1G7JZY2</accession>
<dbReference type="InterPro" id="IPR011990">
    <property type="entry name" value="TPR-like_helical_dom_sf"/>
</dbReference>
<gene>
    <name evidence="3" type="ORF">SAMN04488567_0068</name>
</gene>
<feature type="chain" id="PRO_5011632065" evidence="2">
    <location>
        <begin position="23"/>
        <end position="561"/>
    </location>
</feature>
<dbReference type="PANTHER" id="PTHR12558">
    <property type="entry name" value="CELL DIVISION CYCLE 16,23,27"/>
    <property type="match status" value="1"/>
</dbReference>
<proteinExistence type="predicted"/>
<dbReference type="Gene3D" id="1.25.40.10">
    <property type="entry name" value="Tetratricopeptide repeat domain"/>
    <property type="match status" value="3"/>
</dbReference>
<evidence type="ECO:0000256" key="2">
    <source>
        <dbReference type="SAM" id="SignalP"/>
    </source>
</evidence>
<dbReference type="PROSITE" id="PS50005">
    <property type="entry name" value="TPR"/>
    <property type="match status" value="2"/>
</dbReference>
<reference evidence="4" key="1">
    <citation type="submission" date="2016-10" db="EMBL/GenBank/DDBJ databases">
        <authorList>
            <person name="Varghese N."/>
            <person name="Submissions S."/>
        </authorList>
    </citation>
    <scope>NUCLEOTIDE SEQUENCE [LARGE SCALE GENOMIC DNA]</scope>
    <source>
        <strain evidence="4">DSM 21424</strain>
    </source>
</reference>
<feature type="repeat" description="TPR" evidence="1">
    <location>
        <begin position="461"/>
        <end position="494"/>
    </location>
</feature>
<sequence length="561" mass="60401">MVIRRMRALAVVAGLAAMPATAQTHAGPYLAARTAAMNHDYAAAADWFRTAIGNDPRNPMLLENAVTALLSIGDFEDALPLAERMRELDVDSQVARMVIQQEAARQGDWDAVLEMYEAGLEIGPLVDGLAQAWALVGQGRMDRALTAFDEVIGTRGLRGFGLCHKALALASVGDFEAADAVFVEAFEAGGPIGRNLVLAHAQVLSQLDRPDAALERLEMLGGGAETGLDALRDRLAAGETLPWDVVADAREGLAEVYLSVAGALLSEAPESYVLLYARTALSLDPDRVEALLLTAEMLDALNRHDLAHEVYAMVPSQDPSYPMAELGRADVLRRSGETGRALEVLEQLAGAHPGLSAVQVTLGDLRRAAGDMAAAEQAYGRAIDLAGSDASWWLHYVRGIARNRMGDWSGAETDFRAALAISPDQSQVLNYLGYSLVERGEKLEEALGMIERAVESQPMNGAIVDSLGWAQFKLGRFDEAVANLERAAELEPVDPTVNDHLGDGYWAVGRLTEARFQWQRALSFDPDAGQAQRIRAKLEKGLDAVLEAEGRTSLRRVAGTN</sequence>
<dbReference type="EMBL" id="FNAT01000010">
    <property type="protein sequence ID" value="SDF30457.1"/>
    <property type="molecule type" value="Genomic_DNA"/>
</dbReference>
<dbReference type="STRING" id="521013.SAMN04488567_0068"/>
<feature type="signal peptide" evidence="2">
    <location>
        <begin position="1"/>
        <end position="22"/>
    </location>
</feature>
<protein>
    <submittedName>
        <fullName evidence="3">Tfp pilus assembly protein PilF</fullName>
    </submittedName>
</protein>
<dbReference type="SUPFAM" id="SSF48452">
    <property type="entry name" value="TPR-like"/>
    <property type="match status" value="2"/>
</dbReference>
<feature type="repeat" description="TPR" evidence="1">
    <location>
        <begin position="495"/>
        <end position="528"/>
    </location>
</feature>
<keyword evidence="2" id="KW-0732">Signal</keyword>
<keyword evidence="1" id="KW-0802">TPR repeat</keyword>
<evidence type="ECO:0000256" key="1">
    <source>
        <dbReference type="PROSITE-ProRule" id="PRU00339"/>
    </source>
</evidence>
<evidence type="ECO:0000313" key="4">
    <source>
        <dbReference type="Proteomes" id="UP000198922"/>
    </source>
</evidence>
<dbReference type="AlphaFoldDB" id="A0A1G7JZY2"/>
<evidence type="ECO:0000313" key="3">
    <source>
        <dbReference type="EMBL" id="SDF30457.1"/>
    </source>
</evidence>
<dbReference type="Pfam" id="PF13432">
    <property type="entry name" value="TPR_16"/>
    <property type="match status" value="5"/>
</dbReference>
<dbReference type="Proteomes" id="UP000198922">
    <property type="component" value="Unassembled WGS sequence"/>
</dbReference>
<dbReference type="SMART" id="SM00028">
    <property type="entry name" value="TPR"/>
    <property type="match status" value="6"/>
</dbReference>
<organism evidence="3 4">
    <name type="scientific">Limimaricola pyoseonensis</name>
    <dbReference type="NCBI Taxonomy" id="521013"/>
    <lineage>
        <taxon>Bacteria</taxon>
        <taxon>Pseudomonadati</taxon>
        <taxon>Pseudomonadota</taxon>
        <taxon>Alphaproteobacteria</taxon>
        <taxon>Rhodobacterales</taxon>
        <taxon>Paracoccaceae</taxon>
        <taxon>Limimaricola</taxon>
    </lineage>
</organism>